<gene>
    <name evidence="2" type="ORF">IFR04_007915</name>
</gene>
<evidence type="ECO:0000313" key="3">
    <source>
        <dbReference type="Proteomes" id="UP000664132"/>
    </source>
</evidence>
<reference evidence="2" key="1">
    <citation type="submission" date="2021-02" db="EMBL/GenBank/DDBJ databases">
        <title>Genome sequence Cadophora malorum strain M34.</title>
        <authorList>
            <person name="Stefanovic E."/>
            <person name="Vu D."/>
            <person name="Scully C."/>
            <person name="Dijksterhuis J."/>
            <person name="Roader J."/>
            <person name="Houbraken J."/>
        </authorList>
    </citation>
    <scope>NUCLEOTIDE SEQUENCE</scope>
    <source>
        <strain evidence="2">M34</strain>
    </source>
</reference>
<comment type="caution">
    <text evidence="2">The sequence shown here is derived from an EMBL/GenBank/DDBJ whole genome shotgun (WGS) entry which is preliminary data.</text>
</comment>
<sequence length="418" mass="46536">MSVDILMSCAGCSHIRCFYCPLEKAKISINREGFHNNHNKKAITVSQPKARDNANDAPGPAKAQINTSLDDTVTSELKDGHDDNDSLGQLIQSAIITSRNADPVLAPRERKRRALKGDLKRKRSETGWYEICKILLPDVVQRLDPYPADNGPQLVQCETLVALFQQITQQKVRNGLLPYDNDRDRIILETLREAYYTIEDNTSAKHFNVRAEEQPDPELSWITGTPSIQSGSCFALNSFQMPHNIQDNVSNLNGPLFDLAEVQNHCQPSQMKEFLSTVPFLAGNIFNPLPFNSTNPCVEDRPSWSPDSTIDPRVTLLQSDGIHHQSIRLDLLPKTTVWDEYQTAASEPCSNTQGVSSNPDELCITRHQTTLDTSLTYLMSGNEAGITLSSVDHQEVAYNLDAVLGITNTSHLRLPDAD</sequence>
<dbReference type="EMBL" id="JAFJYH010000116">
    <property type="protein sequence ID" value="KAG4418968.1"/>
    <property type="molecule type" value="Genomic_DNA"/>
</dbReference>
<proteinExistence type="predicted"/>
<evidence type="ECO:0000313" key="2">
    <source>
        <dbReference type="EMBL" id="KAG4418968.1"/>
    </source>
</evidence>
<accession>A0A8H7THH3</accession>
<organism evidence="2 3">
    <name type="scientific">Cadophora malorum</name>
    <dbReference type="NCBI Taxonomy" id="108018"/>
    <lineage>
        <taxon>Eukaryota</taxon>
        <taxon>Fungi</taxon>
        <taxon>Dikarya</taxon>
        <taxon>Ascomycota</taxon>
        <taxon>Pezizomycotina</taxon>
        <taxon>Leotiomycetes</taxon>
        <taxon>Helotiales</taxon>
        <taxon>Ploettnerulaceae</taxon>
        <taxon>Cadophora</taxon>
    </lineage>
</organism>
<dbReference type="Proteomes" id="UP000664132">
    <property type="component" value="Unassembled WGS sequence"/>
</dbReference>
<protein>
    <submittedName>
        <fullName evidence="2">Uncharacterized protein</fullName>
    </submittedName>
</protein>
<name>A0A8H7THH3_9HELO</name>
<dbReference type="AlphaFoldDB" id="A0A8H7THH3"/>
<dbReference type="OrthoDB" id="4738706at2759"/>
<keyword evidence="3" id="KW-1185">Reference proteome</keyword>
<evidence type="ECO:0000256" key="1">
    <source>
        <dbReference type="SAM" id="MobiDB-lite"/>
    </source>
</evidence>
<feature type="region of interest" description="Disordered" evidence="1">
    <location>
        <begin position="45"/>
        <end position="69"/>
    </location>
</feature>